<feature type="transmembrane region" description="Helical" evidence="8">
    <location>
        <begin position="55"/>
        <end position="76"/>
    </location>
</feature>
<reference evidence="9 10" key="1">
    <citation type="journal article" date="2021" name="Sci. Rep.">
        <title>The distribution of antibiotic resistance genes in chicken gut microbiota commensals.</title>
        <authorList>
            <person name="Juricova H."/>
            <person name="Matiasovicova J."/>
            <person name="Kubasova T."/>
            <person name="Cejkova D."/>
            <person name="Rychlik I."/>
        </authorList>
    </citation>
    <scope>NUCLEOTIDE SEQUENCE [LARGE SCALE GENOMIC DNA]</scope>
    <source>
        <strain evidence="9 10">An810</strain>
    </source>
</reference>
<comment type="caution">
    <text evidence="9">The sequence shown here is derived from an EMBL/GenBank/DDBJ whole genome shotgun (WGS) entry which is preliminary data.</text>
</comment>
<dbReference type="InterPro" id="IPR010651">
    <property type="entry name" value="Sugar_transport"/>
</dbReference>
<evidence type="ECO:0000256" key="7">
    <source>
        <dbReference type="ARBA" id="ARBA00023136"/>
    </source>
</evidence>
<feature type="transmembrane region" description="Helical" evidence="8">
    <location>
        <begin position="116"/>
        <end position="135"/>
    </location>
</feature>
<keyword evidence="7 8" id="KW-0472">Membrane</keyword>
<keyword evidence="6 8" id="KW-1133">Transmembrane helix</keyword>
<organism evidence="9 10">
    <name type="scientific">Limosilactobacillus alvi</name>
    <dbReference type="NCBI Taxonomy" id="990412"/>
    <lineage>
        <taxon>Bacteria</taxon>
        <taxon>Bacillati</taxon>
        <taxon>Bacillota</taxon>
        <taxon>Bacilli</taxon>
        <taxon>Lactobacillales</taxon>
        <taxon>Lactobacillaceae</taxon>
        <taxon>Limosilactobacillus</taxon>
    </lineage>
</organism>
<evidence type="ECO:0000256" key="1">
    <source>
        <dbReference type="ARBA" id="ARBA00004651"/>
    </source>
</evidence>
<proteinExistence type="inferred from homology"/>
<evidence type="ECO:0000256" key="5">
    <source>
        <dbReference type="ARBA" id="ARBA00022692"/>
    </source>
</evidence>
<feature type="transmembrane region" description="Helical" evidence="8">
    <location>
        <begin position="147"/>
        <end position="166"/>
    </location>
</feature>
<dbReference type="EMBL" id="JACJJQ010000008">
    <property type="protein sequence ID" value="MBM6753665.1"/>
    <property type="molecule type" value="Genomic_DNA"/>
</dbReference>
<keyword evidence="5 8" id="KW-0812">Transmembrane</keyword>
<feature type="transmembrane region" description="Helical" evidence="8">
    <location>
        <begin position="31"/>
        <end position="49"/>
    </location>
</feature>
<evidence type="ECO:0000313" key="10">
    <source>
        <dbReference type="Proteomes" id="UP000776629"/>
    </source>
</evidence>
<evidence type="ECO:0000256" key="2">
    <source>
        <dbReference type="ARBA" id="ARBA00006117"/>
    </source>
</evidence>
<keyword evidence="10" id="KW-1185">Reference proteome</keyword>
<feature type="transmembrane region" description="Helical" evidence="8">
    <location>
        <begin position="236"/>
        <end position="257"/>
    </location>
</feature>
<keyword evidence="4 9" id="KW-0762">Sugar transport</keyword>
<gene>
    <name evidence="9" type="ORF">H5993_02665</name>
</gene>
<evidence type="ECO:0000256" key="8">
    <source>
        <dbReference type="SAM" id="Phobius"/>
    </source>
</evidence>
<dbReference type="Pfam" id="PF06800">
    <property type="entry name" value="Sugar_transport"/>
    <property type="match status" value="1"/>
</dbReference>
<dbReference type="RefSeq" id="WP_204776111.1">
    <property type="nucleotide sequence ID" value="NZ_JACJJQ010000008.1"/>
</dbReference>
<name>A0ABS2EMM3_9LACO</name>
<dbReference type="PANTHER" id="PTHR16119">
    <property type="entry name" value="TRANSMEMBRANE PROTEIN 144"/>
    <property type="match status" value="1"/>
</dbReference>
<evidence type="ECO:0000256" key="3">
    <source>
        <dbReference type="ARBA" id="ARBA00022448"/>
    </source>
</evidence>
<accession>A0ABS2EMM3</accession>
<dbReference type="Proteomes" id="UP000776629">
    <property type="component" value="Unassembled WGS sequence"/>
</dbReference>
<evidence type="ECO:0000313" key="9">
    <source>
        <dbReference type="EMBL" id="MBM6753665.1"/>
    </source>
</evidence>
<dbReference type="SUPFAM" id="SSF103481">
    <property type="entry name" value="Multidrug resistance efflux transporter EmrE"/>
    <property type="match status" value="1"/>
</dbReference>
<feature type="transmembrane region" description="Helical" evidence="8">
    <location>
        <begin position="88"/>
        <end position="110"/>
    </location>
</feature>
<feature type="transmembrane region" description="Helical" evidence="8">
    <location>
        <begin position="210"/>
        <end position="230"/>
    </location>
</feature>
<comment type="similarity">
    <text evidence="2">Belongs to the GRP transporter (TC 2.A.7.5) family.</text>
</comment>
<sequence length="287" mass="30363">MAYLIALIPALGWGFMPIITGKIGGSSANQIFGIGAGASIIGILAFLVMHPHVSATAFIFSLVCGALWSTGQVGQFESFKRMGVSKTIPLSTVFQLVGNSIIGVLFLGQWSGSKALMIGFVALLIVVIGALLTSVSDEAEGSQKVTIGNFLFLLVTTIGYWVYSTFPNLPQVKHEDPVGVFLPEMLGILVGAAIYSTFATKGASWKQAENYKNILGGLSWGIAAFAYIFAARQLGSNTAFIFTQLNVIIATFGGILLLHEHKSAKEMKFTVGGIALIVIGSICTIFA</sequence>
<feature type="transmembrane region" description="Helical" evidence="8">
    <location>
        <begin position="269"/>
        <end position="286"/>
    </location>
</feature>
<feature type="transmembrane region" description="Helical" evidence="8">
    <location>
        <begin position="6"/>
        <end position="24"/>
    </location>
</feature>
<dbReference type="Gene3D" id="1.10.3730.20">
    <property type="match status" value="1"/>
</dbReference>
<keyword evidence="3" id="KW-0813">Transport</keyword>
<dbReference type="InterPro" id="IPR037185">
    <property type="entry name" value="EmrE-like"/>
</dbReference>
<dbReference type="CDD" id="cd23110">
    <property type="entry name" value="GRP"/>
    <property type="match status" value="1"/>
</dbReference>
<evidence type="ECO:0000256" key="4">
    <source>
        <dbReference type="ARBA" id="ARBA00022597"/>
    </source>
</evidence>
<protein>
    <submittedName>
        <fullName evidence="9">Sugar transporter</fullName>
    </submittedName>
</protein>
<comment type="subcellular location">
    <subcellularLocation>
        <location evidence="1">Cell membrane</location>
        <topology evidence="1">Multi-pass membrane protein</topology>
    </subcellularLocation>
</comment>
<dbReference type="PANTHER" id="PTHR16119:SF17">
    <property type="entry name" value="TRANSMEMBRANE PROTEIN 144"/>
    <property type="match status" value="1"/>
</dbReference>
<evidence type="ECO:0000256" key="6">
    <source>
        <dbReference type="ARBA" id="ARBA00022989"/>
    </source>
</evidence>
<feature type="transmembrane region" description="Helical" evidence="8">
    <location>
        <begin position="178"/>
        <end position="198"/>
    </location>
</feature>